<comment type="caution">
    <text evidence="1">The sequence shown here is derived from an EMBL/GenBank/DDBJ whole genome shotgun (WGS) entry which is preliminary data.</text>
</comment>
<gene>
    <name evidence="1" type="ORF">S01H1_23412</name>
</gene>
<dbReference type="AlphaFoldDB" id="X0VA60"/>
<proteinExistence type="predicted"/>
<organism evidence="1">
    <name type="scientific">marine sediment metagenome</name>
    <dbReference type="NCBI Taxonomy" id="412755"/>
    <lineage>
        <taxon>unclassified sequences</taxon>
        <taxon>metagenomes</taxon>
        <taxon>ecological metagenomes</taxon>
    </lineage>
</organism>
<protein>
    <recommendedName>
        <fullName evidence="2">Xylose isomerase-like TIM barrel domain-containing protein</fullName>
    </recommendedName>
</protein>
<name>X0VA60_9ZZZZ</name>
<reference evidence="1" key="1">
    <citation type="journal article" date="2014" name="Front. Microbiol.">
        <title>High frequency of phylogenetically diverse reductive dehalogenase-homologous genes in deep subseafloor sedimentary metagenomes.</title>
        <authorList>
            <person name="Kawai M."/>
            <person name="Futagami T."/>
            <person name="Toyoda A."/>
            <person name="Takaki Y."/>
            <person name="Nishi S."/>
            <person name="Hori S."/>
            <person name="Arai W."/>
            <person name="Tsubouchi T."/>
            <person name="Morono Y."/>
            <person name="Uchiyama I."/>
            <person name="Ito T."/>
            <person name="Fujiyama A."/>
            <person name="Inagaki F."/>
            <person name="Takami H."/>
        </authorList>
    </citation>
    <scope>NUCLEOTIDE SEQUENCE</scope>
    <source>
        <strain evidence="1">Expedition CK06-06</strain>
    </source>
</reference>
<accession>X0VA60</accession>
<feature type="non-terminal residue" evidence="1">
    <location>
        <position position="43"/>
    </location>
</feature>
<dbReference type="EMBL" id="BARS01013510">
    <property type="protein sequence ID" value="GAF97465.1"/>
    <property type="molecule type" value="Genomic_DNA"/>
</dbReference>
<evidence type="ECO:0008006" key="2">
    <source>
        <dbReference type="Google" id="ProtNLM"/>
    </source>
</evidence>
<evidence type="ECO:0000313" key="1">
    <source>
        <dbReference type="EMBL" id="GAF97465.1"/>
    </source>
</evidence>
<dbReference type="Gene3D" id="3.20.20.150">
    <property type="entry name" value="Divalent-metal-dependent TIM barrel enzymes"/>
    <property type="match status" value="1"/>
</dbReference>
<sequence>MNPKPIAVQLYSVREAAAGDLIGVLEQIAAIGYAGVEPAGLHG</sequence>